<dbReference type="AlphaFoldDB" id="A0A0A0K4K8"/>
<accession>A0A0A0K4K8</accession>
<evidence type="ECO:0000313" key="2">
    <source>
        <dbReference type="Proteomes" id="UP000029981"/>
    </source>
</evidence>
<evidence type="ECO:0000313" key="1">
    <source>
        <dbReference type="EMBL" id="KGN44620.1"/>
    </source>
</evidence>
<name>A0A0A0K4K8_CUCSA</name>
<gene>
    <name evidence="1" type="ORF">Csa_7G343860</name>
</gene>
<organism evidence="1 2">
    <name type="scientific">Cucumis sativus</name>
    <name type="common">Cucumber</name>
    <dbReference type="NCBI Taxonomy" id="3659"/>
    <lineage>
        <taxon>Eukaryota</taxon>
        <taxon>Viridiplantae</taxon>
        <taxon>Streptophyta</taxon>
        <taxon>Embryophyta</taxon>
        <taxon>Tracheophyta</taxon>
        <taxon>Spermatophyta</taxon>
        <taxon>Magnoliopsida</taxon>
        <taxon>eudicotyledons</taxon>
        <taxon>Gunneridae</taxon>
        <taxon>Pentapetalae</taxon>
        <taxon>rosids</taxon>
        <taxon>fabids</taxon>
        <taxon>Cucurbitales</taxon>
        <taxon>Cucurbitaceae</taxon>
        <taxon>Benincaseae</taxon>
        <taxon>Cucumis</taxon>
    </lineage>
</organism>
<keyword evidence="2" id="KW-1185">Reference proteome</keyword>
<dbReference type="Gramene" id="KGN44620">
    <property type="protein sequence ID" value="KGN44620"/>
    <property type="gene ID" value="Csa_7G343860"/>
</dbReference>
<sequence length="69" mass="7856">MSKDGLDRRWIGEGCKTKKKRDNWRTESYVFDSLFVDVARQTTQASFTTFTWCGGWCNGGRLVITNGGD</sequence>
<dbReference type="EMBL" id="CM002928">
    <property type="protein sequence ID" value="KGN44620.1"/>
    <property type="molecule type" value="Genomic_DNA"/>
</dbReference>
<dbReference type="Proteomes" id="UP000029981">
    <property type="component" value="Chromosome 7"/>
</dbReference>
<reference evidence="1 2" key="4">
    <citation type="journal article" date="2011" name="BMC Genomics">
        <title>RNA-Seq improves annotation of protein-coding genes in the cucumber genome.</title>
        <authorList>
            <person name="Li Z."/>
            <person name="Zhang Z."/>
            <person name="Yan P."/>
            <person name="Huang S."/>
            <person name="Fei Z."/>
            <person name="Lin K."/>
        </authorList>
    </citation>
    <scope>NUCLEOTIDE SEQUENCE [LARGE SCALE GENOMIC DNA]</scope>
    <source>
        <strain evidence="2">cv. 9930</strain>
    </source>
</reference>
<reference evidence="1 2" key="1">
    <citation type="journal article" date="2009" name="Nat. Genet.">
        <title>The genome of the cucumber, Cucumis sativus L.</title>
        <authorList>
            <person name="Huang S."/>
            <person name="Li R."/>
            <person name="Zhang Z."/>
            <person name="Li L."/>
            <person name="Gu X."/>
            <person name="Fan W."/>
            <person name="Lucas W.J."/>
            <person name="Wang X."/>
            <person name="Xie B."/>
            <person name="Ni P."/>
            <person name="Ren Y."/>
            <person name="Zhu H."/>
            <person name="Li J."/>
            <person name="Lin K."/>
            <person name="Jin W."/>
            <person name="Fei Z."/>
            <person name="Li G."/>
            <person name="Staub J."/>
            <person name="Kilian A."/>
            <person name="van der Vossen E.A."/>
            <person name="Wu Y."/>
            <person name="Guo J."/>
            <person name="He J."/>
            <person name="Jia Z."/>
            <person name="Ren Y."/>
            <person name="Tian G."/>
            <person name="Lu Y."/>
            <person name="Ruan J."/>
            <person name="Qian W."/>
            <person name="Wang M."/>
            <person name="Huang Q."/>
            <person name="Li B."/>
            <person name="Xuan Z."/>
            <person name="Cao J."/>
            <person name="Asan"/>
            <person name="Wu Z."/>
            <person name="Zhang J."/>
            <person name="Cai Q."/>
            <person name="Bai Y."/>
            <person name="Zhao B."/>
            <person name="Han Y."/>
            <person name="Li Y."/>
            <person name="Li X."/>
            <person name="Wang S."/>
            <person name="Shi Q."/>
            <person name="Liu S."/>
            <person name="Cho W.K."/>
            <person name="Kim J.Y."/>
            <person name="Xu Y."/>
            <person name="Heller-Uszynska K."/>
            <person name="Miao H."/>
            <person name="Cheng Z."/>
            <person name="Zhang S."/>
            <person name="Wu J."/>
            <person name="Yang Y."/>
            <person name="Kang H."/>
            <person name="Li M."/>
            <person name="Liang H."/>
            <person name="Ren X."/>
            <person name="Shi Z."/>
            <person name="Wen M."/>
            <person name="Jian M."/>
            <person name="Yang H."/>
            <person name="Zhang G."/>
            <person name="Yang Z."/>
            <person name="Chen R."/>
            <person name="Liu S."/>
            <person name="Li J."/>
            <person name="Ma L."/>
            <person name="Liu H."/>
            <person name="Zhou Y."/>
            <person name="Zhao J."/>
            <person name="Fang X."/>
            <person name="Li G."/>
            <person name="Fang L."/>
            <person name="Li Y."/>
            <person name="Liu D."/>
            <person name="Zheng H."/>
            <person name="Zhang Y."/>
            <person name="Qin N."/>
            <person name="Li Z."/>
            <person name="Yang G."/>
            <person name="Yang S."/>
            <person name="Bolund L."/>
            <person name="Kristiansen K."/>
            <person name="Zheng H."/>
            <person name="Li S."/>
            <person name="Zhang X."/>
            <person name="Yang H."/>
            <person name="Wang J."/>
            <person name="Sun R."/>
            <person name="Zhang B."/>
            <person name="Jiang S."/>
            <person name="Wang J."/>
            <person name="Du Y."/>
            <person name="Li S."/>
        </authorList>
    </citation>
    <scope>NUCLEOTIDE SEQUENCE [LARGE SCALE GENOMIC DNA]</scope>
    <source>
        <strain evidence="2">cv. 9930</strain>
    </source>
</reference>
<reference evidence="1 2" key="3">
    <citation type="journal article" date="2010" name="BMC Genomics">
        <title>Transcriptome sequencing and comparative analysis of cucumber flowers with different sex types.</title>
        <authorList>
            <person name="Guo S."/>
            <person name="Zheng Y."/>
            <person name="Joung J.G."/>
            <person name="Liu S."/>
            <person name="Zhang Z."/>
            <person name="Crasta O.R."/>
            <person name="Sobral B.W."/>
            <person name="Xu Y."/>
            <person name="Huang S."/>
            <person name="Fei Z."/>
        </authorList>
    </citation>
    <scope>NUCLEOTIDE SEQUENCE [LARGE SCALE GENOMIC DNA]</scope>
    <source>
        <strain evidence="2">cv. 9930</strain>
    </source>
</reference>
<proteinExistence type="predicted"/>
<protein>
    <submittedName>
        <fullName evidence="1">Uncharacterized protein</fullName>
    </submittedName>
</protein>
<reference evidence="1 2" key="2">
    <citation type="journal article" date="2009" name="PLoS ONE">
        <title>An integrated genetic and cytogenetic map of the cucumber genome.</title>
        <authorList>
            <person name="Ren Y."/>
            <person name="Zhang Z."/>
            <person name="Liu J."/>
            <person name="Staub J.E."/>
            <person name="Han Y."/>
            <person name="Cheng Z."/>
            <person name="Li X."/>
            <person name="Lu J."/>
            <person name="Miao H."/>
            <person name="Kang H."/>
            <person name="Xie B."/>
            <person name="Gu X."/>
            <person name="Wang X."/>
            <person name="Du Y."/>
            <person name="Jin W."/>
            <person name="Huang S."/>
        </authorList>
    </citation>
    <scope>NUCLEOTIDE SEQUENCE [LARGE SCALE GENOMIC DNA]</scope>
    <source>
        <strain evidence="2">cv. 9930</strain>
    </source>
</reference>